<sequence>MPNYSQGNIVHFWLPYHYLLSLSALVCSLVYLPYQEIEAAESTLTTFKPYEITEEMRQEMDYNADRAWYDRDEHNTMFDGDSSSLFGGDDASYKKKEASLAKKLTRKDGTLMTLAQSKKLSQLTADNAQWEDRQLLRSGAVRGTEVQIDFEDEDERKVILLVHGMLKLDLIVLQYYSVMSLSLPLMLCSSEYLGVLFLYNTYARSKLPFCLRSLLGSVVNTSSFLRDPEGPSLIDKIKDLNNRNCPALDLSDIPSSMINIHAS</sequence>
<protein>
    <submittedName>
        <fullName evidence="2">Uncharacterized protein</fullName>
    </submittedName>
</protein>
<evidence type="ECO:0000313" key="2">
    <source>
        <dbReference type="EnsemblPlants" id="Ma06_p02010.1"/>
    </source>
</evidence>
<keyword evidence="3" id="KW-1185">Reference proteome</keyword>
<evidence type="ECO:0000313" key="3">
    <source>
        <dbReference type="Proteomes" id="UP000012960"/>
    </source>
</evidence>
<dbReference type="Gramene" id="Ma06_t02010.1">
    <property type="protein sequence ID" value="Ma06_p02010.1"/>
    <property type="gene ID" value="Ma06_g02010"/>
</dbReference>
<evidence type="ECO:0000256" key="1">
    <source>
        <dbReference type="SAM" id="Phobius"/>
    </source>
</evidence>
<dbReference type="InParanoid" id="A0A804JBM9"/>
<keyword evidence="1" id="KW-1133">Transmembrane helix</keyword>
<dbReference type="AlphaFoldDB" id="A0A804JBM9"/>
<feature type="transmembrane region" description="Helical" evidence="1">
    <location>
        <begin position="12"/>
        <end position="32"/>
    </location>
</feature>
<dbReference type="Proteomes" id="UP000012960">
    <property type="component" value="Unplaced"/>
</dbReference>
<keyword evidence="1" id="KW-0472">Membrane</keyword>
<accession>A0A804JBM9</accession>
<keyword evidence="1" id="KW-0812">Transmembrane</keyword>
<proteinExistence type="predicted"/>
<organism evidence="2 3">
    <name type="scientific">Musa acuminata subsp. malaccensis</name>
    <name type="common">Wild banana</name>
    <name type="synonym">Musa malaccensis</name>
    <dbReference type="NCBI Taxonomy" id="214687"/>
    <lineage>
        <taxon>Eukaryota</taxon>
        <taxon>Viridiplantae</taxon>
        <taxon>Streptophyta</taxon>
        <taxon>Embryophyta</taxon>
        <taxon>Tracheophyta</taxon>
        <taxon>Spermatophyta</taxon>
        <taxon>Magnoliopsida</taxon>
        <taxon>Liliopsida</taxon>
        <taxon>Zingiberales</taxon>
        <taxon>Musaceae</taxon>
        <taxon>Musa</taxon>
    </lineage>
</organism>
<dbReference type="EnsemblPlants" id="Ma06_t02010.1">
    <property type="protein sequence ID" value="Ma06_p02010.1"/>
    <property type="gene ID" value="Ma06_g02010"/>
</dbReference>
<reference evidence="2" key="1">
    <citation type="submission" date="2021-05" db="UniProtKB">
        <authorList>
            <consortium name="EnsemblPlants"/>
        </authorList>
    </citation>
    <scope>IDENTIFICATION</scope>
    <source>
        <strain evidence="2">subsp. malaccensis</strain>
    </source>
</reference>
<name>A0A804JBM9_MUSAM</name>